<dbReference type="InterPro" id="IPR014048">
    <property type="entry name" value="MethylDNA_cys_MeTrfase_DNA-bd"/>
</dbReference>
<dbReference type="SUPFAM" id="SSF46767">
    <property type="entry name" value="Methylated DNA-protein cysteine methyltransferase, C-terminal domain"/>
    <property type="match status" value="1"/>
</dbReference>
<reference evidence="12 13" key="1">
    <citation type="submission" date="2017-10" db="EMBL/GenBank/DDBJ databases">
        <title>Sedimentibacterium mangrovi gen. nov., sp. nov., a novel member of family Phyllobacteriacea isolated from mangrove sediment.</title>
        <authorList>
            <person name="Liao H."/>
            <person name="Tian Y."/>
        </authorList>
    </citation>
    <scope>NUCLEOTIDE SEQUENCE [LARGE SCALE GENOMIC DNA]</scope>
    <source>
        <strain evidence="12 13">X9-2-2</strain>
    </source>
</reference>
<comment type="subcellular location">
    <subcellularLocation>
        <location evidence="9">Cytoplasm</location>
    </subcellularLocation>
</comment>
<evidence type="ECO:0000256" key="3">
    <source>
        <dbReference type="ARBA" id="ARBA00022490"/>
    </source>
</evidence>
<comment type="catalytic activity">
    <reaction evidence="1 9">
        <text>a 4-O-methyl-thymidine in DNA + L-cysteinyl-[protein] = a thymidine in DNA + S-methyl-L-cysteinyl-[protein]</text>
        <dbReference type="Rhea" id="RHEA:53428"/>
        <dbReference type="Rhea" id="RHEA-COMP:10131"/>
        <dbReference type="Rhea" id="RHEA-COMP:10132"/>
        <dbReference type="Rhea" id="RHEA-COMP:13555"/>
        <dbReference type="Rhea" id="RHEA-COMP:13556"/>
        <dbReference type="ChEBI" id="CHEBI:29950"/>
        <dbReference type="ChEBI" id="CHEBI:82612"/>
        <dbReference type="ChEBI" id="CHEBI:137386"/>
        <dbReference type="ChEBI" id="CHEBI:137387"/>
        <dbReference type="EC" id="2.1.1.63"/>
    </reaction>
</comment>
<evidence type="ECO:0000256" key="2">
    <source>
        <dbReference type="ARBA" id="ARBA00008711"/>
    </source>
</evidence>
<dbReference type="InterPro" id="IPR023546">
    <property type="entry name" value="MGMT"/>
</dbReference>
<evidence type="ECO:0000256" key="8">
    <source>
        <dbReference type="ARBA" id="ARBA00049348"/>
    </source>
</evidence>
<evidence type="ECO:0000256" key="5">
    <source>
        <dbReference type="ARBA" id="ARBA00022679"/>
    </source>
</evidence>
<dbReference type="FunFam" id="1.10.10.10:FF:000214">
    <property type="entry name" value="Methylated-DNA--protein-cysteine methyltransferase"/>
    <property type="match status" value="1"/>
</dbReference>
<dbReference type="CDD" id="cd06445">
    <property type="entry name" value="ATase"/>
    <property type="match status" value="1"/>
</dbReference>
<dbReference type="HAMAP" id="MF_00772">
    <property type="entry name" value="OGT"/>
    <property type="match status" value="1"/>
</dbReference>
<dbReference type="Proteomes" id="UP000221168">
    <property type="component" value="Unassembled WGS sequence"/>
</dbReference>
<dbReference type="Gene3D" id="3.30.160.70">
    <property type="entry name" value="Methylated DNA-protein cysteine methyltransferase domain"/>
    <property type="match status" value="1"/>
</dbReference>
<dbReference type="GO" id="GO:0005737">
    <property type="term" value="C:cytoplasm"/>
    <property type="evidence" value="ECO:0007669"/>
    <property type="project" value="UniProtKB-SubCell"/>
</dbReference>
<proteinExistence type="inferred from homology"/>
<dbReference type="PANTHER" id="PTHR10815">
    <property type="entry name" value="METHYLATED-DNA--PROTEIN-CYSTEINE METHYLTRANSFERASE"/>
    <property type="match status" value="1"/>
</dbReference>
<accession>A0A2G1QUM0</accession>
<comment type="catalytic activity">
    <reaction evidence="8 9">
        <text>a 6-O-methyl-2'-deoxyguanosine in DNA + L-cysteinyl-[protein] = S-methyl-L-cysteinyl-[protein] + a 2'-deoxyguanosine in DNA</text>
        <dbReference type="Rhea" id="RHEA:24000"/>
        <dbReference type="Rhea" id="RHEA-COMP:10131"/>
        <dbReference type="Rhea" id="RHEA-COMP:10132"/>
        <dbReference type="Rhea" id="RHEA-COMP:11367"/>
        <dbReference type="Rhea" id="RHEA-COMP:11368"/>
        <dbReference type="ChEBI" id="CHEBI:29950"/>
        <dbReference type="ChEBI" id="CHEBI:82612"/>
        <dbReference type="ChEBI" id="CHEBI:85445"/>
        <dbReference type="ChEBI" id="CHEBI:85448"/>
        <dbReference type="EC" id="2.1.1.63"/>
    </reaction>
</comment>
<dbReference type="InterPro" id="IPR001497">
    <property type="entry name" value="MethylDNA_cys_MeTrfase_AS"/>
</dbReference>
<dbReference type="EMBL" id="PDVP01000001">
    <property type="protein sequence ID" value="PHP69159.1"/>
    <property type="molecule type" value="Genomic_DNA"/>
</dbReference>
<dbReference type="RefSeq" id="WP_099303953.1">
    <property type="nucleotide sequence ID" value="NZ_PDVP01000001.1"/>
</dbReference>
<evidence type="ECO:0000256" key="7">
    <source>
        <dbReference type="ARBA" id="ARBA00023204"/>
    </source>
</evidence>
<evidence type="ECO:0000313" key="12">
    <source>
        <dbReference type="EMBL" id="PHP69159.1"/>
    </source>
</evidence>
<organism evidence="12 13">
    <name type="scientific">Zhengella mangrovi</name>
    <dbReference type="NCBI Taxonomy" id="1982044"/>
    <lineage>
        <taxon>Bacteria</taxon>
        <taxon>Pseudomonadati</taxon>
        <taxon>Pseudomonadota</taxon>
        <taxon>Alphaproteobacteria</taxon>
        <taxon>Hyphomicrobiales</taxon>
        <taxon>Notoacmeibacteraceae</taxon>
        <taxon>Zhengella</taxon>
    </lineage>
</organism>
<keyword evidence="5 9" id="KW-0808">Transferase</keyword>
<keyword evidence="6 9" id="KW-0227">DNA damage</keyword>
<dbReference type="EC" id="2.1.1.63" evidence="9"/>
<name>A0A2G1QUM0_9HYPH</name>
<evidence type="ECO:0000259" key="11">
    <source>
        <dbReference type="Pfam" id="PF02870"/>
    </source>
</evidence>
<dbReference type="SUPFAM" id="SSF53155">
    <property type="entry name" value="Methylated DNA-protein cysteine methyltransferase domain"/>
    <property type="match status" value="1"/>
</dbReference>
<protein>
    <recommendedName>
        <fullName evidence="9">Methylated-DNA--protein-cysteine methyltransferase</fullName>
        <ecNumber evidence="9">2.1.1.63</ecNumber>
    </recommendedName>
    <alternativeName>
        <fullName evidence="9">6-O-methylguanine-DNA methyltransferase</fullName>
        <shortName evidence="9">MGMT</shortName>
    </alternativeName>
    <alternativeName>
        <fullName evidence="9">O-6-methylguanine-DNA-alkyltransferase</fullName>
    </alternativeName>
</protein>
<comment type="function">
    <text evidence="9">Involved in the cellular defense against the biological effects of O6-methylguanine (O6-MeG) and O4-methylthymine (O4-MeT) in DNA. Repairs the methylated nucleobase in DNA by stoichiometrically transferring the methyl group to a cysteine residue in the enzyme. This is a suicide reaction: the enzyme is irreversibly inactivated.</text>
</comment>
<dbReference type="InterPro" id="IPR008332">
    <property type="entry name" value="MethylG_MeTrfase_N"/>
</dbReference>
<comment type="miscellaneous">
    <text evidence="9">This enzyme catalyzes only one turnover and therefore is not strictly catalytic. According to one definition, an enzyme is a biocatalyst that acts repeatedly and over many reaction cycles.</text>
</comment>
<dbReference type="GO" id="GO:0006307">
    <property type="term" value="P:DNA alkylation repair"/>
    <property type="evidence" value="ECO:0007669"/>
    <property type="project" value="UniProtKB-UniRule"/>
</dbReference>
<dbReference type="GO" id="GO:0032259">
    <property type="term" value="P:methylation"/>
    <property type="evidence" value="ECO:0007669"/>
    <property type="project" value="UniProtKB-KW"/>
</dbReference>
<keyword evidence="3 9" id="KW-0963">Cytoplasm</keyword>
<comment type="similarity">
    <text evidence="2 9">Belongs to the MGMT family.</text>
</comment>
<feature type="active site" description="Nucleophile; methyl group acceptor" evidence="9">
    <location>
        <position position="132"/>
    </location>
</feature>
<dbReference type="NCBIfam" id="TIGR00589">
    <property type="entry name" value="ogt"/>
    <property type="match status" value="1"/>
</dbReference>
<dbReference type="PROSITE" id="PS00374">
    <property type="entry name" value="MGMT"/>
    <property type="match status" value="1"/>
</dbReference>
<evidence type="ECO:0000259" key="10">
    <source>
        <dbReference type="Pfam" id="PF01035"/>
    </source>
</evidence>
<dbReference type="InterPro" id="IPR036388">
    <property type="entry name" value="WH-like_DNA-bd_sf"/>
</dbReference>
<dbReference type="InterPro" id="IPR036217">
    <property type="entry name" value="MethylDNA_cys_MeTrfase_DNAb"/>
</dbReference>
<dbReference type="InterPro" id="IPR036631">
    <property type="entry name" value="MGMT_N_sf"/>
</dbReference>
<comment type="caution">
    <text evidence="12">The sequence shown here is derived from an EMBL/GenBank/DDBJ whole genome shotgun (WGS) entry which is preliminary data.</text>
</comment>
<keyword evidence="4 9" id="KW-0489">Methyltransferase</keyword>
<evidence type="ECO:0000256" key="1">
    <source>
        <dbReference type="ARBA" id="ARBA00001286"/>
    </source>
</evidence>
<feature type="domain" description="Methylated-DNA-[protein]-cysteine S-methyltransferase DNA binding" evidence="10">
    <location>
        <begin position="80"/>
        <end position="160"/>
    </location>
</feature>
<dbReference type="Gene3D" id="1.10.10.10">
    <property type="entry name" value="Winged helix-like DNA-binding domain superfamily/Winged helix DNA-binding domain"/>
    <property type="match status" value="1"/>
</dbReference>
<dbReference type="OrthoDB" id="9802228at2"/>
<dbReference type="GO" id="GO:0003908">
    <property type="term" value="F:methylated-DNA-[protein]-cysteine S-methyltransferase activity"/>
    <property type="evidence" value="ECO:0007669"/>
    <property type="project" value="UniProtKB-UniRule"/>
</dbReference>
<dbReference type="PANTHER" id="PTHR10815:SF5">
    <property type="entry name" value="METHYLATED-DNA--PROTEIN-CYSTEINE METHYLTRANSFERASE"/>
    <property type="match status" value="1"/>
</dbReference>
<keyword evidence="13" id="KW-1185">Reference proteome</keyword>
<gene>
    <name evidence="12" type="ORF">CSC94_02030</name>
</gene>
<sequence length="174" mass="18882">MENTALLYTWHESPVGPLLMAGRGDVLHVLSFPAGNGKRSPRAEWQRDDAILPEHRRQIDAYFAGRLTAFDLPLQPVGSPFQLAVWRELTRIPYGETASYGDIARRLGEPVSASRAVGAANGDNPLPIVVPCHRVIGADGSLTGFGGGLAIKRYLLDLEDRVAQKPGRQLGLFG</sequence>
<feature type="domain" description="Methylguanine DNA methyltransferase ribonuclease-like" evidence="11">
    <location>
        <begin position="6"/>
        <end position="75"/>
    </location>
</feature>
<evidence type="ECO:0000256" key="4">
    <source>
        <dbReference type="ARBA" id="ARBA00022603"/>
    </source>
</evidence>
<evidence type="ECO:0000313" key="13">
    <source>
        <dbReference type="Proteomes" id="UP000221168"/>
    </source>
</evidence>
<keyword evidence="7 9" id="KW-0234">DNA repair</keyword>
<dbReference type="AlphaFoldDB" id="A0A2G1QUM0"/>
<dbReference type="Pfam" id="PF02870">
    <property type="entry name" value="Methyltransf_1N"/>
    <property type="match status" value="1"/>
</dbReference>
<evidence type="ECO:0000256" key="6">
    <source>
        <dbReference type="ARBA" id="ARBA00022763"/>
    </source>
</evidence>
<evidence type="ECO:0000256" key="9">
    <source>
        <dbReference type="HAMAP-Rule" id="MF_00772"/>
    </source>
</evidence>
<dbReference type="Pfam" id="PF01035">
    <property type="entry name" value="DNA_binding_1"/>
    <property type="match status" value="1"/>
</dbReference>